<evidence type="ECO:0000259" key="4">
    <source>
        <dbReference type="PROSITE" id="PS51194"/>
    </source>
</evidence>
<dbReference type="SMART" id="SM00487">
    <property type="entry name" value="DEXDc"/>
    <property type="match status" value="1"/>
</dbReference>
<dbReference type="SMART" id="SM00490">
    <property type="entry name" value="HELICc"/>
    <property type="match status" value="1"/>
</dbReference>
<dbReference type="Gene3D" id="3.40.50.10810">
    <property type="entry name" value="Tandem AAA-ATPase domain"/>
    <property type="match status" value="1"/>
</dbReference>
<dbReference type="PANTHER" id="PTHR10799">
    <property type="entry name" value="SNF2/RAD54 HELICASE FAMILY"/>
    <property type="match status" value="1"/>
</dbReference>
<dbReference type="InterPro" id="IPR001650">
    <property type="entry name" value="Helicase_C-like"/>
</dbReference>
<organism evidence="5 6">
    <name type="scientific">Ceratodon purpureus</name>
    <name type="common">Fire moss</name>
    <name type="synonym">Dicranum purpureum</name>
    <dbReference type="NCBI Taxonomy" id="3225"/>
    <lineage>
        <taxon>Eukaryota</taxon>
        <taxon>Viridiplantae</taxon>
        <taxon>Streptophyta</taxon>
        <taxon>Embryophyta</taxon>
        <taxon>Bryophyta</taxon>
        <taxon>Bryophytina</taxon>
        <taxon>Bryopsida</taxon>
        <taxon>Dicranidae</taxon>
        <taxon>Pseudoditrichales</taxon>
        <taxon>Ditrichaceae</taxon>
        <taxon>Ceratodon</taxon>
    </lineage>
</organism>
<name>A0A8T0IWR5_CERPU</name>
<dbReference type="Pfam" id="PF00271">
    <property type="entry name" value="Helicase_C"/>
    <property type="match status" value="1"/>
</dbReference>
<dbReference type="AlphaFoldDB" id="A0A8T0IWR5"/>
<feature type="region of interest" description="Disordered" evidence="2">
    <location>
        <begin position="162"/>
        <end position="197"/>
    </location>
</feature>
<feature type="region of interest" description="Disordered" evidence="2">
    <location>
        <begin position="1"/>
        <end position="27"/>
    </location>
</feature>
<dbReference type="SUPFAM" id="SSF52540">
    <property type="entry name" value="P-loop containing nucleoside triphosphate hydrolases"/>
    <property type="match status" value="2"/>
</dbReference>
<dbReference type="PROSITE" id="PS51192">
    <property type="entry name" value="HELICASE_ATP_BIND_1"/>
    <property type="match status" value="1"/>
</dbReference>
<evidence type="ECO:0000256" key="2">
    <source>
        <dbReference type="SAM" id="MobiDB-lite"/>
    </source>
</evidence>
<dbReference type="Gene3D" id="3.40.50.300">
    <property type="entry name" value="P-loop containing nucleotide triphosphate hydrolases"/>
    <property type="match status" value="1"/>
</dbReference>
<sequence>MVWKRKSGGENGEPPKKRGRPRKNANVVDVKDEDSVVVEVKGEGTAAVPLEIKEEDDVANVADVVDVAAKERVHVESPVSVLSDEGASVASDDAIVTEKMLEEEKRLAEERAQIEAAEAEALLKATPNMDEAHFSKLDQLLNQTKIYSQFLLERMDDIAMAPGDKGAEEQDEKEDAKGSKKKGAGNRKATKATKAKEAKDAMDAHIAKVEATEADEEIILEETKFMTEEERNFKEQQEICPLLTGGKLKGYQLKGIKWMISLWQNGLNGILADQMGLGKTVQTIGLLSHLKSKKIYGPFLIVAPLSTLSNWVNEIKRFVPTMNVLLYHSSGGKSGRDDLRRKHMPTGAPKESFPVIVTSFEVVMNDRRFLAKYKWKYIVVDEGHRLKNFDCKLLRELKQLSAENLLLLTGTPLQNNLPELWSLLNFILPNIFTSLQEFQSWFDIAGRSGASENVLESRKLQVVSKLHHILRPFLLRRLKTDVEKSLPKKKEIILYTPMTEKQKEYNDVLVTKTLNEYFAEKSDNPGAMLKARLNNVCMQLRKNCNHPDLFVSHFDTDDFSFPPADELVAQCAKFKLMDRLLVHLRDRGHKVLIFSQMTKILDLIEYYLEERGHNPCRIDGSVKQDVRQEQIKSFNEDKNRFVFILSTRAGGLGINLTSADTVIIYDSDWNPHADMQAMDRCHRIGQTRPVHVYRLATAKSVECRMLKVATGKLKLEHLVIEKGHFKQEKESTKVVLQEKDLVALLRNEVDEEDAHVQSREISDEDLEICLDRRELQLGTEECIKQGIPILAKSGPGWEEVIQGGNGGNLLSSIEGYRKVA</sequence>
<proteinExistence type="predicted"/>
<evidence type="ECO:0000313" key="6">
    <source>
        <dbReference type="Proteomes" id="UP000822688"/>
    </source>
</evidence>
<dbReference type="InterPro" id="IPR038718">
    <property type="entry name" value="SNF2-like_sf"/>
</dbReference>
<feature type="domain" description="Helicase ATP-binding" evidence="3">
    <location>
        <begin position="260"/>
        <end position="430"/>
    </location>
</feature>
<dbReference type="GO" id="GO:0016787">
    <property type="term" value="F:hydrolase activity"/>
    <property type="evidence" value="ECO:0007669"/>
    <property type="project" value="UniProtKB-KW"/>
</dbReference>
<dbReference type="InterPro" id="IPR014001">
    <property type="entry name" value="Helicase_ATP-bd"/>
</dbReference>
<comment type="caution">
    <text evidence="5">The sequence shown here is derived from an EMBL/GenBank/DDBJ whole genome shotgun (WGS) entry which is preliminary data.</text>
</comment>
<gene>
    <name evidence="5" type="ORF">KC19_2G160400</name>
</gene>
<dbReference type="InterPro" id="IPR000330">
    <property type="entry name" value="SNF2_N"/>
</dbReference>
<feature type="domain" description="Helicase C-terminal" evidence="4">
    <location>
        <begin position="576"/>
        <end position="742"/>
    </location>
</feature>
<dbReference type="Proteomes" id="UP000822688">
    <property type="component" value="Chromosome 2"/>
</dbReference>
<evidence type="ECO:0000256" key="1">
    <source>
        <dbReference type="ARBA" id="ARBA00022801"/>
    </source>
</evidence>
<dbReference type="InterPro" id="IPR027417">
    <property type="entry name" value="P-loop_NTPase"/>
</dbReference>
<dbReference type="CDD" id="cd18793">
    <property type="entry name" value="SF2_C_SNF"/>
    <property type="match status" value="1"/>
</dbReference>
<evidence type="ECO:0000313" key="5">
    <source>
        <dbReference type="EMBL" id="KAG0587379.1"/>
    </source>
</evidence>
<reference evidence="5" key="1">
    <citation type="submission" date="2020-06" db="EMBL/GenBank/DDBJ databases">
        <title>WGS assembly of Ceratodon purpureus strain R40.</title>
        <authorList>
            <person name="Carey S.B."/>
            <person name="Jenkins J."/>
            <person name="Shu S."/>
            <person name="Lovell J.T."/>
            <person name="Sreedasyam A."/>
            <person name="Maumus F."/>
            <person name="Tiley G.P."/>
            <person name="Fernandez-Pozo N."/>
            <person name="Barry K."/>
            <person name="Chen C."/>
            <person name="Wang M."/>
            <person name="Lipzen A."/>
            <person name="Daum C."/>
            <person name="Saski C.A."/>
            <person name="Payton A.C."/>
            <person name="Mcbreen J.C."/>
            <person name="Conrad R.E."/>
            <person name="Kollar L.M."/>
            <person name="Olsson S."/>
            <person name="Huttunen S."/>
            <person name="Landis J.B."/>
            <person name="Wickett N.J."/>
            <person name="Johnson M.G."/>
            <person name="Rensing S.A."/>
            <person name="Grimwood J."/>
            <person name="Schmutz J."/>
            <person name="Mcdaniel S.F."/>
        </authorList>
    </citation>
    <scope>NUCLEOTIDE SEQUENCE</scope>
    <source>
        <strain evidence="5">R40</strain>
    </source>
</reference>
<dbReference type="EMBL" id="CM026422">
    <property type="protein sequence ID" value="KAG0587379.1"/>
    <property type="molecule type" value="Genomic_DNA"/>
</dbReference>
<dbReference type="FunFam" id="3.40.50.10810:FF:000030">
    <property type="entry name" value="ATP-dependent DNA helicase DDM1"/>
    <property type="match status" value="1"/>
</dbReference>
<dbReference type="Pfam" id="PF00176">
    <property type="entry name" value="SNF2-rel_dom"/>
    <property type="match status" value="1"/>
</dbReference>
<feature type="compositionally biased region" description="Basic residues" evidence="2">
    <location>
        <begin position="179"/>
        <end position="193"/>
    </location>
</feature>
<dbReference type="PROSITE" id="PS51194">
    <property type="entry name" value="HELICASE_CTER"/>
    <property type="match status" value="1"/>
</dbReference>
<keyword evidence="6" id="KW-1185">Reference proteome</keyword>
<accession>A0A8T0IWR5</accession>
<dbReference type="InterPro" id="IPR049730">
    <property type="entry name" value="SNF2/RAD54-like_C"/>
</dbReference>
<evidence type="ECO:0000259" key="3">
    <source>
        <dbReference type="PROSITE" id="PS51192"/>
    </source>
</evidence>
<keyword evidence="1" id="KW-0378">Hydrolase</keyword>
<dbReference type="GO" id="GO:0005524">
    <property type="term" value="F:ATP binding"/>
    <property type="evidence" value="ECO:0007669"/>
    <property type="project" value="InterPro"/>
</dbReference>
<protein>
    <submittedName>
        <fullName evidence="5">Uncharacterized protein</fullName>
    </submittedName>
</protein>